<evidence type="ECO:0000259" key="4">
    <source>
        <dbReference type="Pfam" id="PF00535"/>
    </source>
</evidence>
<dbReference type="EMBL" id="PEXI01000079">
    <property type="protein sequence ID" value="PIU24161.1"/>
    <property type="molecule type" value="Genomic_DNA"/>
</dbReference>
<dbReference type="Proteomes" id="UP000229896">
    <property type="component" value="Unassembled WGS sequence"/>
</dbReference>
<name>A0A2M6YBT1_9BACT</name>
<dbReference type="AlphaFoldDB" id="A0A2M6YBT1"/>
<evidence type="ECO:0000256" key="3">
    <source>
        <dbReference type="ARBA" id="ARBA00022679"/>
    </source>
</evidence>
<accession>A0A2M6YBT1</accession>
<comment type="similarity">
    <text evidence="1">Belongs to the glycosyltransferase 2 family.</text>
</comment>
<feature type="domain" description="Glycosyltransferase 2-like" evidence="4">
    <location>
        <begin position="8"/>
        <end position="170"/>
    </location>
</feature>
<keyword evidence="2" id="KW-0328">Glycosyltransferase</keyword>
<dbReference type="PANTHER" id="PTHR43398:SF1">
    <property type="entry name" value="DOLICHOL-PHOSPHATE MANNOSYLTRANSFERASE SUBUNIT 1"/>
    <property type="match status" value="1"/>
</dbReference>
<dbReference type="InterPro" id="IPR039528">
    <property type="entry name" value="DPM1-like"/>
</dbReference>
<organism evidence="5 6">
    <name type="scientific">Candidatus Berkelbacteria bacterium CG08_land_8_20_14_0_20_39_8</name>
    <dbReference type="NCBI Taxonomy" id="1974511"/>
    <lineage>
        <taxon>Bacteria</taxon>
        <taxon>Candidatus Berkelbacteria</taxon>
    </lineage>
</organism>
<sequence>MNKNNILVIIPTINEMKGLKQIIPKLSKLNVDILVVDDNSTDGSRPFIVDFKKKQSSHFNYIFRDSNRGFRSAYFCGFEFALENNYRTIIMMDGDGAHDPLKIAEFLSNVDNGYDLIVGSRYIAGGQIEYFPFWRKVSSWIFNWLAKKKMSTQICDWTSGFIVIKADILKKIIYKDYAEGFGFLFQMKKYAVDSGAKVKEIPINFANCKNTKSKFNARIAFEAFVTLLKINKK</sequence>
<evidence type="ECO:0000256" key="1">
    <source>
        <dbReference type="ARBA" id="ARBA00006739"/>
    </source>
</evidence>
<evidence type="ECO:0000256" key="2">
    <source>
        <dbReference type="ARBA" id="ARBA00022676"/>
    </source>
</evidence>
<dbReference type="InterPro" id="IPR001173">
    <property type="entry name" value="Glyco_trans_2-like"/>
</dbReference>
<comment type="caution">
    <text evidence="5">The sequence shown here is derived from an EMBL/GenBank/DDBJ whole genome shotgun (WGS) entry which is preliminary data.</text>
</comment>
<keyword evidence="3" id="KW-0808">Transferase</keyword>
<dbReference type="InterPro" id="IPR029044">
    <property type="entry name" value="Nucleotide-diphossugar_trans"/>
</dbReference>
<dbReference type="GO" id="GO:0004582">
    <property type="term" value="F:dolichyl-phosphate beta-D-mannosyltransferase activity"/>
    <property type="evidence" value="ECO:0007669"/>
    <property type="project" value="InterPro"/>
</dbReference>
<evidence type="ECO:0000313" key="6">
    <source>
        <dbReference type="Proteomes" id="UP000229896"/>
    </source>
</evidence>
<dbReference type="GO" id="GO:0009247">
    <property type="term" value="P:glycolipid biosynthetic process"/>
    <property type="evidence" value="ECO:0007669"/>
    <property type="project" value="TreeGrafter"/>
</dbReference>
<proteinExistence type="inferred from homology"/>
<reference evidence="6" key="1">
    <citation type="submission" date="2017-09" db="EMBL/GenBank/DDBJ databases">
        <title>Depth-based differentiation of microbial function through sediment-hosted aquifers and enrichment of novel symbionts in the deep terrestrial subsurface.</title>
        <authorList>
            <person name="Probst A.J."/>
            <person name="Ladd B."/>
            <person name="Jarett J.K."/>
            <person name="Geller-Mcgrath D.E."/>
            <person name="Sieber C.M.K."/>
            <person name="Emerson J.B."/>
            <person name="Anantharaman K."/>
            <person name="Thomas B.C."/>
            <person name="Malmstrom R."/>
            <person name="Stieglmeier M."/>
            <person name="Klingl A."/>
            <person name="Woyke T."/>
            <person name="Ryan C.M."/>
            <person name="Banfield J.F."/>
        </authorList>
    </citation>
    <scope>NUCLEOTIDE SEQUENCE [LARGE SCALE GENOMIC DNA]</scope>
</reference>
<dbReference type="SUPFAM" id="SSF53448">
    <property type="entry name" value="Nucleotide-diphospho-sugar transferases"/>
    <property type="match status" value="1"/>
</dbReference>
<dbReference type="GO" id="GO:0016020">
    <property type="term" value="C:membrane"/>
    <property type="evidence" value="ECO:0007669"/>
    <property type="project" value="GOC"/>
</dbReference>
<gene>
    <name evidence="5" type="ORF">COT12_02535</name>
</gene>
<dbReference type="Gene3D" id="3.90.550.10">
    <property type="entry name" value="Spore Coat Polysaccharide Biosynthesis Protein SpsA, Chain A"/>
    <property type="match status" value="1"/>
</dbReference>
<protein>
    <recommendedName>
        <fullName evidence="4">Glycosyltransferase 2-like domain-containing protein</fullName>
    </recommendedName>
</protein>
<dbReference type="Pfam" id="PF00535">
    <property type="entry name" value="Glycos_transf_2"/>
    <property type="match status" value="1"/>
</dbReference>
<dbReference type="PANTHER" id="PTHR43398">
    <property type="entry name" value="DOLICHOL-PHOSPHATE MANNOSYLTRANSFERASE SUBUNIT 1"/>
    <property type="match status" value="1"/>
</dbReference>
<evidence type="ECO:0000313" key="5">
    <source>
        <dbReference type="EMBL" id="PIU24161.1"/>
    </source>
</evidence>